<dbReference type="InterPro" id="IPR027824">
    <property type="entry name" value="DUF4469"/>
</dbReference>
<evidence type="ECO:0000259" key="1">
    <source>
        <dbReference type="Pfam" id="PF14734"/>
    </source>
</evidence>
<dbReference type="Gene3D" id="2.70.50.70">
    <property type="match status" value="1"/>
</dbReference>
<name>A0A015U5J7_BACFG</name>
<dbReference type="Proteomes" id="UP000020773">
    <property type="component" value="Unassembled WGS sequence"/>
</dbReference>
<evidence type="ECO:0000313" key="2">
    <source>
        <dbReference type="EMBL" id="EXY90102.1"/>
    </source>
</evidence>
<organism evidence="2 3">
    <name type="scientific">Bacteroides fragilis str. 3998T(B)3</name>
    <dbReference type="NCBI Taxonomy" id="1339316"/>
    <lineage>
        <taxon>Bacteria</taxon>
        <taxon>Pseudomonadati</taxon>
        <taxon>Bacteroidota</taxon>
        <taxon>Bacteroidia</taxon>
        <taxon>Bacteroidales</taxon>
        <taxon>Bacteroidaceae</taxon>
        <taxon>Bacteroides</taxon>
    </lineage>
</organism>
<dbReference type="GeneID" id="60369692"/>
<sequence length="120" mass="13360">MIKEKATPHIGLVTDLTTGQIDGKITPGGMVLVTGCNIKIENGNKPVCEAIQLSHQNGEVICIDPPFEMNEPHILKFKIPDSLPTGEYTLTIKTRFAGKDKRLLTQEQTLVYMLKLIREE</sequence>
<dbReference type="Pfam" id="PF14734">
    <property type="entry name" value="DUF4469"/>
    <property type="match status" value="1"/>
</dbReference>
<comment type="caution">
    <text evidence="2">The sequence shown here is derived from an EMBL/GenBank/DDBJ whole genome shotgun (WGS) entry which is preliminary data.</text>
</comment>
<dbReference type="RefSeq" id="WP_005788404.1">
    <property type="nucleotide sequence ID" value="NZ_JGDB01000197.1"/>
</dbReference>
<reference evidence="2 3" key="1">
    <citation type="submission" date="2014-02" db="EMBL/GenBank/DDBJ databases">
        <authorList>
            <person name="Sears C."/>
            <person name="Carroll K."/>
            <person name="Sack B.R."/>
            <person name="Qadri F."/>
            <person name="Myers L.L."/>
            <person name="Chung G.-T."/>
            <person name="Escheverria P."/>
            <person name="Fraser C.M."/>
            <person name="Sadzewicz L."/>
            <person name="Shefchek K.A."/>
            <person name="Tallon L."/>
            <person name="Das S.P."/>
            <person name="Daugherty S."/>
            <person name="Mongodin E.F."/>
        </authorList>
    </citation>
    <scope>NUCLEOTIDE SEQUENCE [LARGE SCALE GENOMIC DNA]</scope>
    <source>
        <strain evidence="3">3998T(B)3</strain>
    </source>
</reference>
<dbReference type="EMBL" id="JGDB01000197">
    <property type="protein sequence ID" value="EXY90102.1"/>
    <property type="molecule type" value="Genomic_DNA"/>
</dbReference>
<dbReference type="CDD" id="cd12843">
    <property type="entry name" value="Bvu_2165_C_like"/>
    <property type="match status" value="1"/>
</dbReference>
<evidence type="ECO:0000313" key="3">
    <source>
        <dbReference type="Proteomes" id="UP000020773"/>
    </source>
</evidence>
<accession>A0A015U5J7</accession>
<dbReference type="PATRIC" id="fig|1339316.3.peg.3062"/>
<proteinExistence type="predicted"/>
<feature type="domain" description="DUF4469" evidence="1">
    <location>
        <begin position="10"/>
        <end position="103"/>
    </location>
</feature>
<protein>
    <recommendedName>
        <fullName evidence="1">DUF4469 domain-containing protein</fullName>
    </recommendedName>
</protein>
<gene>
    <name evidence="2" type="ORF">M125_3220</name>
</gene>
<dbReference type="AlphaFoldDB" id="A0A015U5J7"/>